<feature type="signal peptide" evidence="1">
    <location>
        <begin position="1"/>
        <end position="22"/>
    </location>
</feature>
<gene>
    <name evidence="2" type="ORF">BO99DRAFT_400255</name>
</gene>
<name>A0A2V5I0S6_ASPV1</name>
<keyword evidence="3" id="KW-1185">Reference proteome</keyword>
<evidence type="ECO:0000256" key="1">
    <source>
        <dbReference type="SAM" id="SignalP"/>
    </source>
</evidence>
<organism evidence="2 3">
    <name type="scientific">Aspergillus violaceofuscus (strain CBS 115571)</name>
    <dbReference type="NCBI Taxonomy" id="1450538"/>
    <lineage>
        <taxon>Eukaryota</taxon>
        <taxon>Fungi</taxon>
        <taxon>Dikarya</taxon>
        <taxon>Ascomycota</taxon>
        <taxon>Pezizomycotina</taxon>
        <taxon>Eurotiomycetes</taxon>
        <taxon>Eurotiomycetidae</taxon>
        <taxon>Eurotiales</taxon>
        <taxon>Aspergillaceae</taxon>
        <taxon>Aspergillus</taxon>
    </lineage>
</organism>
<feature type="chain" id="PRO_5016069527" description="Secreted protein" evidence="1">
    <location>
        <begin position="23"/>
        <end position="79"/>
    </location>
</feature>
<evidence type="ECO:0000313" key="3">
    <source>
        <dbReference type="Proteomes" id="UP000249829"/>
    </source>
</evidence>
<protein>
    <recommendedName>
        <fullName evidence="4">Secreted protein</fullName>
    </recommendedName>
</protein>
<reference evidence="2 3" key="1">
    <citation type="submission" date="2018-02" db="EMBL/GenBank/DDBJ databases">
        <title>The genomes of Aspergillus section Nigri reveals drivers in fungal speciation.</title>
        <authorList>
            <consortium name="DOE Joint Genome Institute"/>
            <person name="Vesth T.C."/>
            <person name="Nybo J."/>
            <person name="Theobald S."/>
            <person name="Brandl J."/>
            <person name="Frisvad J.C."/>
            <person name="Nielsen K.F."/>
            <person name="Lyhne E.K."/>
            <person name="Kogle M.E."/>
            <person name="Kuo A."/>
            <person name="Riley R."/>
            <person name="Clum A."/>
            <person name="Nolan M."/>
            <person name="Lipzen A."/>
            <person name="Salamov A."/>
            <person name="Henrissat B."/>
            <person name="Wiebenga A."/>
            <person name="De vries R.P."/>
            <person name="Grigoriev I.V."/>
            <person name="Mortensen U.H."/>
            <person name="Andersen M.R."/>
            <person name="Baker S.E."/>
        </authorList>
    </citation>
    <scope>NUCLEOTIDE SEQUENCE [LARGE SCALE GENOMIC DNA]</scope>
    <source>
        <strain evidence="2 3">CBS 115571</strain>
    </source>
</reference>
<accession>A0A2V5I0S6</accession>
<dbReference type="EMBL" id="KZ825112">
    <property type="protein sequence ID" value="PYI22160.1"/>
    <property type="molecule type" value="Genomic_DNA"/>
</dbReference>
<dbReference type="Proteomes" id="UP000249829">
    <property type="component" value="Unassembled WGS sequence"/>
</dbReference>
<evidence type="ECO:0008006" key="4">
    <source>
        <dbReference type="Google" id="ProtNLM"/>
    </source>
</evidence>
<keyword evidence="1" id="KW-0732">Signal</keyword>
<dbReference type="AlphaFoldDB" id="A0A2V5I0S6"/>
<evidence type="ECO:0000313" key="2">
    <source>
        <dbReference type="EMBL" id="PYI22160.1"/>
    </source>
</evidence>
<sequence length="79" mass="9076">MFAFSLSFSFLFPLFHLSPPLSSPFLPVRSLVAVQLGNPARDDGCEVIYSRTLAHAQLLQEWLTAVWSDRQPVCQRRRR</sequence>
<proteinExistence type="predicted"/>